<dbReference type="Gene3D" id="3.40.50.300">
    <property type="entry name" value="P-loop containing nucleotide triphosphate hydrolases"/>
    <property type="match status" value="1"/>
</dbReference>
<keyword evidence="1" id="KW-1133">Transmembrane helix</keyword>
<reference evidence="3 4" key="1">
    <citation type="submission" date="2021-05" db="EMBL/GenBank/DDBJ databases">
        <title>The draft genome of Geobacter luticola JCM 17780.</title>
        <authorList>
            <person name="Xu Z."/>
            <person name="Masuda Y."/>
            <person name="Itoh H."/>
            <person name="Senoo K."/>
        </authorList>
    </citation>
    <scope>NUCLEOTIDE SEQUENCE [LARGE SCALE GENOMIC DNA]</scope>
    <source>
        <strain evidence="3 4">JCM 17780</strain>
    </source>
</reference>
<dbReference type="InterPro" id="IPR052026">
    <property type="entry name" value="ExeA_AAA_ATPase_DNA-bind"/>
</dbReference>
<comment type="caution">
    <text evidence="3">The sequence shown here is derived from an EMBL/GenBank/DDBJ whole genome shotgun (WGS) entry which is preliminary data.</text>
</comment>
<dbReference type="CDD" id="cd00009">
    <property type="entry name" value="AAA"/>
    <property type="match status" value="1"/>
</dbReference>
<feature type="transmembrane region" description="Helical" evidence="1">
    <location>
        <begin position="276"/>
        <end position="294"/>
    </location>
</feature>
<protein>
    <submittedName>
        <fullName evidence="3">AAA family ATPase</fullName>
    </submittedName>
</protein>
<keyword evidence="1" id="KW-0812">Transmembrane</keyword>
<evidence type="ECO:0000256" key="1">
    <source>
        <dbReference type="SAM" id="Phobius"/>
    </source>
</evidence>
<sequence length="410" mass="46610">MYTGFFHMQKEPFRMTPDPEFLYLSPSHKEALASIIYGVKQRKGFIAVVGEVGVGKTTILRSFLKTVDKEHVKVIYVFNADVSFKALLRTIYQGLGTPVETDDVNEMLNQLYHILIQHYKNGINVVLIIDEAQNMSRQTLEHLRMLSNLETSTDKLIQIVFSGQPEFELHLDSYELRQLHQRIAVKSTIRPLTMEEGMDYVKHRLAKASVGVGTVFPERVLKQLVKQSQGIPRTINILCDNCLITSFGYKQQKVNLSVLKEISSDLGMVKPTKREAFFVSLMLVVIGVLCFMIYRQNPQRVPGDEIKSVQSVEHLTAQVAKTESSVNSPVLPRKSSEVTEFAEAQSVAKDDEKPLRRKLIRKGDTLANLVKDHYGTVDSRLIEKVKQNNPWIKNANVILEGERIIFPPQE</sequence>
<dbReference type="SMART" id="SM00382">
    <property type="entry name" value="AAA"/>
    <property type="match status" value="1"/>
</dbReference>
<dbReference type="PANTHER" id="PTHR35894">
    <property type="entry name" value="GENERAL SECRETION PATHWAY PROTEIN A-RELATED"/>
    <property type="match status" value="1"/>
</dbReference>
<dbReference type="InterPro" id="IPR027417">
    <property type="entry name" value="P-loop_NTPase"/>
</dbReference>
<dbReference type="InterPro" id="IPR049945">
    <property type="entry name" value="AAA_22"/>
</dbReference>
<dbReference type="Pfam" id="PF13401">
    <property type="entry name" value="AAA_22"/>
    <property type="match status" value="1"/>
</dbReference>
<accession>A0ABS5SC07</accession>
<gene>
    <name evidence="3" type="ORF">KI810_07595</name>
</gene>
<evidence type="ECO:0000313" key="3">
    <source>
        <dbReference type="EMBL" id="MBT0652915.1"/>
    </source>
</evidence>
<organism evidence="3 4">
    <name type="scientific">Geomobilimonas luticola</name>
    <dbReference type="NCBI Taxonomy" id="1114878"/>
    <lineage>
        <taxon>Bacteria</taxon>
        <taxon>Pseudomonadati</taxon>
        <taxon>Thermodesulfobacteriota</taxon>
        <taxon>Desulfuromonadia</taxon>
        <taxon>Geobacterales</taxon>
        <taxon>Geobacteraceae</taxon>
        <taxon>Geomobilimonas</taxon>
    </lineage>
</organism>
<dbReference type="EMBL" id="JAHCVK010000002">
    <property type="protein sequence ID" value="MBT0652915.1"/>
    <property type="molecule type" value="Genomic_DNA"/>
</dbReference>
<dbReference type="PANTHER" id="PTHR35894:SF5">
    <property type="entry name" value="MU-LIKE PROPHAGE FLUMU DNA TRANSPOSITION PROTEIN B"/>
    <property type="match status" value="1"/>
</dbReference>
<evidence type="ECO:0000313" key="4">
    <source>
        <dbReference type="Proteomes" id="UP000756860"/>
    </source>
</evidence>
<feature type="domain" description="AAA+ ATPase" evidence="2">
    <location>
        <begin position="42"/>
        <end position="195"/>
    </location>
</feature>
<keyword evidence="4" id="KW-1185">Reference proteome</keyword>
<dbReference type="SUPFAM" id="SSF52540">
    <property type="entry name" value="P-loop containing nucleoside triphosphate hydrolases"/>
    <property type="match status" value="1"/>
</dbReference>
<dbReference type="RefSeq" id="WP_214174906.1">
    <property type="nucleotide sequence ID" value="NZ_JAHCVK010000002.1"/>
</dbReference>
<keyword evidence="1" id="KW-0472">Membrane</keyword>
<dbReference type="Proteomes" id="UP000756860">
    <property type="component" value="Unassembled WGS sequence"/>
</dbReference>
<evidence type="ECO:0000259" key="2">
    <source>
        <dbReference type="SMART" id="SM00382"/>
    </source>
</evidence>
<proteinExistence type="predicted"/>
<name>A0ABS5SC07_9BACT</name>
<dbReference type="InterPro" id="IPR003593">
    <property type="entry name" value="AAA+_ATPase"/>
</dbReference>